<reference evidence="1" key="3">
    <citation type="submission" date="2025-08" db="UniProtKB">
        <authorList>
            <consortium name="Ensembl"/>
        </authorList>
    </citation>
    <scope>IDENTIFICATION</scope>
</reference>
<keyword evidence="2" id="KW-1185">Reference proteome</keyword>
<dbReference type="InterPro" id="IPR036397">
    <property type="entry name" value="RNaseH_sf"/>
</dbReference>
<dbReference type="GeneTree" id="ENSGT01030000238440"/>
<evidence type="ECO:0000313" key="2">
    <source>
        <dbReference type="Proteomes" id="UP000018467"/>
    </source>
</evidence>
<name>A0A3B1JNZ3_ASTMX</name>
<dbReference type="OrthoDB" id="8942091at2759"/>
<sequence>LFQKDNTRPHAAAISRACLKYTDAMAWPATSPDLSLIKDMCDAIRHVIKTLGLTSTAKSAETV</sequence>
<reference evidence="2" key="1">
    <citation type="submission" date="2013-03" db="EMBL/GenBank/DDBJ databases">
        <authorList>
            <person name="Jeffery W."/>
            <person name="Warren W."/>
            <person name="Wilson R.K."/>
        </authorList>
    </citation>
    <scope>NUCLEOTIDE SEQUENCE</scope>
    <source>
        <strain evidence="2">female</strain>
    </source>
</reference>
<dbReference type="Ensembl" id="ENSAMXT00000041004.1">
    <property type="protein sequence ID" value="ENSAMXP00000043446.1"/>
    <property type="gene ID" value="ENSAMXG00000036230.1"/>
</dbReference>
<proteinExistence type="predicted"/>
<dbReference type="GO" id="GO:0003676">
    <property type="term" value="F:nucleic acid binding"/>
    <property type="evidence" value="ECO:0007669"/>
    <property type="project" value="InterPro"/>
</dbReference>
<accession>A0A3B1JNZ3</accession>
<protein>
    <submittedName>
        <fullName evidence="1">Uncharacterized protein</fullName>
    </submittedName>
</protein>
<reference evidence="1" key="4">
    <citation type="submission" date="2025-09" db="UniProtKB">
        <authorList>
            <consortium name="Ensembl"/>
        </authorList>
    </citation>
    <scope>IDENTIFICATION</scope>
</reference>
<dbReference type="InParanoid" id="A0A3B1JNZ3"/>
<reference evidence="2" key="2">
    <citation type="journal article" date="2014" name="Nat. Commun.">
        <title>The cavefish genome reveals candidate genes for eye loss.</title>
        <authorList>
            <person name="McGaugh S.E."/>
            <person name="Gross J.B."/>
            <person name="Aken B."/>
            <person name="Blin M."/>
            <person name="Borowsky R."/>
            <person name="Chalopin D."/>
            <person name="Hinaux H."/>
            <person name="Jeffery W.R."/>
            <person name="Keene A."/>
            <person name="Ma L."/>
            <person name="Minx P."/>
            <person name="Murphy D."/>
            <person name="O'Quin K.E."/>
            <person name="Retaux S."/>
            <person name="Rohner N."/>
            <person name="Searle S.M."/>
            <person name="Stahl B.A."/>
            <person name="Tabin C."/>
            <person name="Volff J.N."/>
            <person name="Yoshizawa M."/>
            <person name="Warren W.C."/>
        </authorList>
    </citation>
    <scope>NUCLEOTIDE SEQUENCE [LARGE SCALE GENOMIC DNA]</scope>
    <source>
        <strain evidence="2">female</strain>
    </source>
</reference>
<dbReference type="Proteomes" id="UP000018467">
    <property type="component" value="Unassembled WGS sequence"/>
</dbReference>
<dbReference type="Bgee" id="ENSAMXG00000036230">
    <property type="expression patterns" value="Expressed in camera-type eye and 2 other cell types or tissues"/>
</dbReference>
<dbReference type="AlphaFoldDB" id="A0A3B1JNZ3"/>
<dbReference type="Gene3D" id="3.30.420.10">
    <property type="entry name" value="Ribonuclease H-like superfamily/Ribonuclease H"/>
    <property type="match status" value="1"/>
</dbReference>
<organism evidence="1 2">
    <name type="scientific">Astyanax mexicanus</name>
    <name type="common">Blind cave fish</name>
    <name type="synonym">Astyanax fasciatus mexicanus</name>
    <dbReference type="NCBI Taxonomy" id="7994"/>
    <lineage>
        <taxon>Eukaryota</taxon>
        <taxon>Metazoa</taxon>
        <taxon>Chordata</taxon>
        <taxon>Craniata</taxon>
        <taxon>Vertebrata</taxon>
        <taxon>Euteleostomi</taxon>
        <taxon>Actinopterygii</taxon>
        <taxon>Neopterygii</taxon>
        <taxon>Teleostei</taxon>
        <taxon>Ostariophysi</taxon>
        <taxon>Characiformes</taxon>
        <taxon>Characoidei</taxon>
        <taxon>Acestrorhamphidae</taxon>
        <taxon>Acestrorhamphinae</taxon>
        <taxon>Astyanax</taxon>
    </lineage>
</organism>
<evidence type="ECO:0000313" key="1">
    <source>
        <dbReference type="Ensembl" id="ENSAMXP00000043446.1"/>
    </source>
</evidence>